<proteinExistence type="inferred from homology"/>
<dbReference type="KEGG" id="man:A11S_1005"/>
<evidence type="ECO:0000256" key="1">
    <source>
        <dbReference type="ARBA" id="ARBA00008857"/>
    </source>
</evidence>
<dbReference type="PANTHER" id="PTHR30629:SF2">
    <property type="entry name" value="PROPHAGE INTEGRASE INTS-RELATED"/>
    <property type="match status" value="1"/>
</dbReference>
<dbReference type="Gene3D" id="3.30.160.390">
    <property type="entry name" value="Integrase, DNA-binding domain"/>
    <property type="match status" value="1"/>
</dbReference>
<dbReference type="InterPro" id="IPR044068">
    <property type="entry name" value="CB"/>
</dbReference>
<dbReference type="Pfam" id="PF22022">
    <property type="entry name" value="Phage_int_M"/>
    <property type="match status" value="1"/>
</dbReference>
<dbReference type="GO" id="GO:0003677">
    <property type="term" value="F:DNA binding"/>
    <property type="evidence" value="ECO:0007669"/>
    <property type="project" value="UniProtKB-UniRule"/>
</dbReference>
<dbReference type="Gene3D" id="1.10.443.10">
    <property type="entry name" value="Intergrase catalytic core"/>
    <property type="match status" value="1"/>
</dbReference>
<gene>
    <name evidence="8" type="ORF">A11S_1005</name>
</gene>
<dbReference type="InterPro" id="IPR013762">
    <property type="entry name" value="Integrase-like_cat_sf"/>
</dbReference>
<evidence type="ECO:0000313" key="8">
    <source>
        <dbReference type="EMBL" id="AGH97825.1"/>
    </source>
</evidence>
<dbReference type="Gene3D" id="1.10.150.130">
    <property type="match status" value="1"/>
</dbReference>
<dbReference type="InterPro" id="IPR053876">
    <property type="entry name" value="Phage_int_M"/>
</dbReference>
<dbReference type="Proteomes" id="UP000011932">
    <property type="component" value="Chromosome"/>
</dbReference>
<evidence type="ECO:0000256" key="3">
    <source>
        <dbReference type="ARBA" id="ARBA00023125"/>
    </source>
</evidence>
<evidence type="ECO:0000256" key="2">
    <source>
        <dbReference type="ARBA" id="ARBA00022908"/>
    </source>
</evidence>
<dbReference type="InterPro" id="IPR011010">
    <property type="entry name" value="DNA_brk_join_enz"/>
</dbReference>
<dbReference type="GO" id="GO:0006310">
    <property type="term" value="P:DNA recombination"/>
    <property type="evidence" value="ECO:0007669"/>
    <property type="project" value="UniProtKB-KW"/>
</dbReference>
<name>M4VH58_9BACT</name>
<dbReference type="CDD" id="cd00801">
    <property type="entry name" value="INT_P4_C"/>
    <property type="match status" value="1"/>
</dbReference>
<dbReference type="GO" id="GO:0015074">
    <property type="term" value="P:DNA integration"/>
    <property type="evidence" value="ECO:0007669"/>
    <property type="project" value="UniProtKB-KW"/>
</dbReference>
<evidence type="ECO:0000256" key="5">
    <source>
        <dbReference type="PROSITE-ProRule" id="PRU01248"/>
    </source>
</evidence>
<feature type="domain" description="Tyr recombinase" evidence="6">
    <location>
        <begin position="203"/>
        <end position="383"/>
    </location>
</feature>
<evidence type="ECO:0000259" key="7">
    <source>
        <dbReference type="PROSITE" id="PS51900"/>
    </source>
</evidence>
<evidence type="ECO:0000256" key="4">
    <source>
        <dbReference type="ARBA" id="ARBA00023172"/>
    </source>
</evidence>
<sequence>MPLSDVACRQAKPREKSYKMGDSGGLYLEITPKGSKLWRMKYRYGGKEKRLALGQYPEVSLADARDGRDKARKLLAEHNDPSLAKQEKKRLAQASAANTFEALALEWHEKNKGNWSPNHASTVLRRLEQDLFPAIGNLPIKEITTPRLAIVIENIEKRGAYDIARRALQYSRAIFAYAQLRGKIDTNPADIKAKDFLAPIKQGHYAAMEAKDLPEFLSKLYSNEARLFISTQLALEMMLLTFVRTSELIKARWDEFDFEKRQWIIPAERMKMNRDHIVPLSKQVLRILEQLKPISEHREFLFPGQRNPKTHMSNGAILMALKRMGYHGIHTGHGFRALAMTTIMEELGYPHEVPDTQLAHAKGDSVRRAYDRTKFLAQRKKMMQEWADYIENISHKNGKLIQGRFSRKVL</sequence>
<dbReference type="HOGENOM" id="CLU_027562_0_1_5"/>
<dbReference type="RefSeq" id="WP_015467370.1">
    <property type="nucleotide sequence ID" value="NC_020812.1"/>
</dbReference>
<dbReference type="Pfam" id="PF00589">
    <property type="entry name" value="Phage_integrase"/>
    <property type="match status" value="1"/>
</dbReference>
<dbReference type="PROSITE" id="PS51898">
    <property type="entry name" value="TYR_RECOMBINASE"/>
    <property type="match status" value="1"/>
</dbReference>
<comment type="similarity">
    <text evidence="1">Belongs to the 'phage' integrase family.</text>
</comment>
<evidence type="ECO:0000259" key="6">
    <source>
        <dbReference type="PROSITE" id="PS51898"/>
    </source>
</evidence>
<dbReference type="PANTHER" id="PTHR30629">
    <property type="entry name" value="PROPHAGE INTEGRASE"/>
    <property type="match status" value="1"/>
</dbReference>
<protein>
    <submittedName>
        <fullName evidence="8">Phage integrase</fullName>
    </submittedName>
</protein>
<evidence type="ECO:0000313" key="9">
    <source>
        <dbReference type="Proteomes" id="UP000011932"/>
    </source>
</evidence>
<organism evidence="8 9">
    <name type="scientific">Micavibrio aeruginosavorus EPB</name>
    <dbReference type="NCBI Taxonomy" id="349215"/>
    <lineage>
        <taxon>Bacteria</taxon>
        <taxon>Pseudomonadati</taxon>
        <taxon>Bdellovibrionota</taxon>
        <taxon>Bdellovibrionia</taxon>
        <taxon>Bdellovibrionales</taxon>
        <taxon>Pseudobdellovibrionaceae</taxon>
        <taxon>Micavibrio</taxon>
    </lineage>
</organism>
<dbReference type="InterPro" id="IPR010998">
    <property type="entry name" value="Integrase_recombinase_N"/>
</dbReference>
<dbReference type="InterPro" id="IPR050808">
    <property type="entry name" value="Phage_Integrase"/>
</dbReference>
<dbReference type="PROSITE" id="PS51900">
    <property type="entry name" value="CB"/>
    <property type="match status" value="1"/>
</dbReference>
<dbReference type="OrthoDB" id="9795573at2"/>
<dbReference type="STRING" id="349215.A11S_1005"/>
<accession>M4VH58</accession>
<keyword evidence="4" id="KW-0233">DNA recombination</keyword>
<keyword evidence="2" id="KW-0229">DNA integration</keyword>
<reference evidence="8 9" key="1">
    <citation type="journal article" date="2013" name="ISME J.">
        <title>By their genes ye shall know them: genomic signatures of predatory bacteria.</title>
        <authorList>
            <person name="Pasternak Z."/>
            <person name="Pietrokovski S."/>
            <person name="Rotem O."/>
            <person name="Gophna U."/>
            <person name="Lurie-Weinberger M.N."/>
            <person name="Jurkevitch E."/>
        </authorList>
    </citation>
    <scope>NUCLEOTIDE SEQUENCE [LARGE SCALE GENOMIC DNA]</scope>
    <source>
        <strain evidence="8">EPB</strain>
    </source>
</reference>
<dbReference type="InterPro" id="IPR025166">
    <property type="entry name" value="Integrase_DNA_bind_dom"/>
</dbReference>
<dbReference type="AlphaFoldDB" id="M4VH58"/>
<dbReference type="InterPro" id="IPR038488">
    <property type="entry name" value="Integrase_DNA-bd_sf"/>
</dbReference>
<keyword evidence="3 5" id="KW-0238">DNA-binding</keyword>
<dbReference type="Pfam" id="PF13356">
    <property type="entry name" value="Arm-DNA-bind_3"/>
    <property type="match status" value="1"/>
</dbReference>
<feature type="domain" description="Core-binding (CB)" evidence="7">
    <location>
        <begin position="98"/>
        <end position="179"/>
    </location>
</feature>
<dbReference type="PATRIC" id="fig|349215.9.peg.970"/>
<dbReference type="InterPro" id="IPR002104">
    <property type="entry name" value="Integrase_catalytic"/>
</dbReference>
<dbReference type="SUPFAM" id="SSF56349">
    <property type="entry name" value="DNA breaking-rejoining enzymes"/>
    <property type="match status" value="1"/>
</dbReference>
<dbReference type="EMBL" id="CP003538">
    <property type="protein sequence ID" value="AGH97825.1"/>
    <property type="molecule type" value="Genomic_DNA"/>
</dbReference>